<protein>
    <recommendedName>
        <fullName evidence="4">Required for respiratory growth protein 9, mitochondrial</fullName>
    </recommendedName>
</protein>
<gene>
    <name evidence="7" type="ORF">ASPVEDRAFT_41143</name>
</gene>
<feature type="compositionally biased region" description="Low complexity" evidence="6">
    <location>
        <begin position="94"/>
        <end position="105"/>
    </location>
</feature>
<comment type="subcellular location">
    <subcellularLocation>
        <location evidence="2">Mitochondrion</location>
    </subcellularLocation>
</comment>
<dbReference type="OrthoDB" id="5578174at2759"/>
<evidence type="ECO:0000256" key="4">
    <source>
        <dbReference type="ARBA" id="ARBA00013566"/>
    </source>
</evidence>
<evidence type="ECO:0000256" key="5">
    <source>
        <dbReference type="ARBA" id="ARBA00022946"/>
    </source>
</evidence>
<feature type="region of interest" description="Disordered" evidence="6">
    <location>
        <begin position="40"/>
        <end position="149"/>
    </location>
</feature>
<keyword evidence="8" id="KW-1185">Reference proteome</keyword>
<accession>A0A1L9PJ39</accession>
<dbReference type="Pfam" id="PF06413">
    <property type="entry name" value="Neugrin"/>
    <property type="match status" value="1"/>
</dbReference>
<comment type="similarity">
    <text evidence="3">Belongs to the RRG9 family.</text>
</comment>
<reference evidence="8" key="1">
    <citation type="journal article" date="2017" name="Genome Biol.">
        <title>Comparative genomics reveals high biological diversity and specific adaptations in the industrially and medically important fungal genus Aspergillus.</title>
        <authorList>
            <person name="de Vries R.P."/>
            <person name="Riley R."/>
            <person name="Wiebenga A."/>
            <person name="Aguilar-Osorio G."/>
            <person name="Amillis S."/>
            <person name="Uchima C.A."/>
            <person name="Anderluh G."/>
            <person name="Asadollahi M."/>
            <person name="Askin M."/>
            <person name="Barry K."/>
            <person name="Battaglia E."/>
            <person name="Bayram O."/>
            <person name="Benocci T."/>
            <person name="Braus-Stromeyer S.A."/>
            <person name="Caldana C."/>
            <person name="Canovas D."/>
            <person name="Cerqueira G.C."/>
            <person name="Chen F."/>
            <person name="Chen W."/>
            <person name="Choi C."/>
            <person name="Clum A."/>
            <person name="Dos Santos R.A."/>
            <person name="Damasio A.R."/>
            <person name="Diallinas G."/>
            <person name="Emri T."/>
            <person name="Fekete E."/>
            <person name="Flipphi M."/>
            <person name="Freyberg S."/>
            <person name="Gallo A."/>
            <person name="Gournas C."/>
            <person name="Habgood R."/>
            <person name="Hainaut M."/>
            <person name="Harispe M.L."/>
            <person name="Henrissat B."/>
            <person name="Hilden K.S."/>
            <person name="Hope R."/>
            <person name="Hossain A."/>
            <person name="Karabika E."/>
            <person name="Karaffa L."/>
            <person name="Karanyi Z."/>
            <person name="Krasevec N."/>
            <person name="Kuo A."/>
            <person name="Kusch H."/>
            <person name="LaButti K."/>
            <person name="Lagendijk E.L."/>
            <person name="Lapidus A."/>
            <person name="Levasseur A."/>
            <person name="Lindquist E."/>
            <person name="Lipzen A."/>
            <person name="Logrieco A.F."/>
            <person name="MacCabe A."/>
            <person name="Maekelae M.R."/>
            <person name="Malavazi I."/>
            <person name="Melin P."/>
            <person name="Meyer V."/>
            <person name="Mielnichuk N."/>
            <person name="Miskei M."/>
            <person name="Molnar A.P."/>
            <person name="Mule G."/>
            <person name="Ngan C.Y."/>
            <person name="Orejas M."/>
            <person name="Orosz E."/>
            <person name="Ouedraogo J.P."/>
            <person name="Overkamp K.M."/>
            <person name="Park H.-S."/>
            <person name="Perrone G."/>
            <person name="Piumi F."/>
            <person name="Punt P.J."/>
            <person name="Ram A.F."/>
            <person name="Ramon A."/>
            <person name="Rauscher S."/>
            <person name="Record E."/>
            <person name="Riano-Pachon D.M."/>
            <person name="Robert V."/>
            <person name="Roehrig J."/>
            <person name="Ruller R."/>
            <person name="Salamov A."/>
            <person name="Salih N.S."/>
            <person name="Samson R.A."/>
            <person name="Sandor E."/>
            <person name="Sanguinetti M."/>
            <person name="Schuetze T."/>
            <person name="Sepcic K."/>
            <person name="Shelest E."/>
            <person name="Sherlock G."/>
            <person name="Sophianopoulou V."/>
            <person name="Squina F.M."/>
            <person name="Sun H."/>
            <person name="Susca A."/>
            <person name="Todd R.B."/>
            <person name="Tsang A."/>
            <person name="Unkles S.E."/>
            <person name="van de Wiele N."/>
            <person name="van Rossen-Uffink D."/>
            <person name="Oliveira J.V."/>
            <person name="Vesth T.C."/>
            <person name="Visser J."/>
            <person name="Yu J.-H."/>
            <person name="Zhou M."/>
            <person name="Andersen M.R."/>
            <person name="Archer D.B."/>
            <person name="Baker S.E."/>
            <person name="Benoit I."/>
            <person name="Brakhage A.A."/>
            <person name="Braus G.H."/>
            <person name="Fischer R."/>
            <person name="Frisvad J.C."/>
            <person name="Goldman G.H."/>
            <person name="Houbraken J."/>
            <person name="Oakley B."/>
            <person name="Pocsi I."/>
            <person name="Scazzocchio C."/>
            <person name="Seiboth B."/>
            <person name="vanKuyk P.A."/>
            <person name="Wortman J."/>
            <person name="Dyer P.S."/>
            <person name="Grigoriev I.V."/>
        </authorList>
    </citation>
    <scope>NUCLEOTIDE SEQUENCE [LARGE SCALE GENOMIC DNA]</scope>
    <source>
        <strain evidence="8">CBS 583.65</strain>
    </source>
</reference>
<feature type="compositionally biased region" description="Basic and acidic residues" evidence="6">
    <location>
        <begin position="109"/>
        <end position="130"/>
    </location>
</feature>
<dbReference type="VEuPathDB" id="FungiDB:ASPVEDRAFT_41143"/>
<dbReference type="GO" id="GO:0005634">
    <property type="term" value="C:nucleus"/>
    <property type="evidence" value="ECO:0007669"/>
    <property type="project" value="TreeGrafter"/>
</dbReference>
<dbReference type="GO" id="GO:0005739">
    <property type="term" value="C:mitochondrion"/>
    <property type="evidence" value="ECO:0007669"/>
    <property type="project" value="UniProtKB-SubCell"/>
</dbReference>
<evidence type="ECO:0000256" key="6">
    <source>
        <dbReference type="SAM" id="MobiDB-lite"/>
    </source>
</evidence>
<evidence type="ECO:0000313" key="8">
    <source>
        <dbReference type="Proteomes" id="UP000184073"/>
    </source>
</evidence>
<dbReference type="InterPro" id="IPR010487">
    <property type="entry name" value="NGRN/Rrg9"/>
</dbReference>
<dbReference type="PANTHER" id="PTHR13475">
    <property type="entry name" value="NEUGRIN"/>
    <property type="match status" value="1"/>
</dbReference>
<evidence type="ECO:0000313" key="7">
    <source>
        <dbReference type="EMBL" id="OJJ01547.1"/>
    </source>
</evidence>
<dbReference type="STRING" id="1036611.A0A1L9PJ39"/>
<organism evidence="7 8">
    <name type="scientific">Aspergillus versicolor CBS 583.65</name>
    <dbReference type="NCBI Taxonomy" id="1036611"/>
    <lineage>
        <taxon>Eukaryota</taxon>
        <taxon>Fungi</taxon>
        <taxon>Dikarya</taxon>
        <taxon>Ascomycota</taxon>
        <taxon>Pezizomycotina</taxon>
        <taxon>Eurotiomycetes</taxon>
        <taxon>Eurotiomycetidae</taxon>
        <taxon>Eurotiales</taxon>
        <taxon>Aspergillaceae</taxon>
        <taxon>Aspergillus</taxon>
        <taxon>Aspergillus subgen. Nidulantes</taxon>
    </lineage>
</organism>
<evidence type="ECO:0000256" key="2">
    <source>
        <dbReference type="ARBA" id="ARBA00004173"/>
    </source>
</evidence>
<keyword evidence="5" id="KW-0809">Transit peptide</keyword>
<dbReference type="PANTHER" id="PTHR13475:SF3">
    <property type="entry name" value="NEUGRIN"/>
    <property type="match status" value="1"/>
</dbReference>
<feature type="compositionally biased region" description="Polar residues" evidence="6">
    <location>
        <begin position="50"/>
        <end position="93"/>
    </location>
</feature>
<proteinExistence type="inferred from homology"/>
<comment type="function">
    <text evidence="1">Required for respiratory activity and maintenance and expression of the mitochondrial genome.</text>
</comment>
<feature type="compositionally biased region" description="Basic residues" evidence="6">
    <location>
        <begin position="40"/>
        <end position="49"/>
    </location>
</feature>
<dbReference type="RefSeq" id="XP_040667309.1">
    <property type="nucleotide sequence ID" value="XM_040812282.1"/>
</dbReference>
<sequence>MSSFCSTSASISLPNALRTLVYSEFILPLRAPSIQPLNRLSRHDRRSRRAITTVSLDSIPITSSQKPEVPDSNQNEPSVAIGSSNSANQSLNDQASAQTTSSTSSPGTRETKTESKASNKKRAGDRDTKKTARKGATNAGPKPQKKAEEWEIQKGALKRKFPDGWAPAKKLSPDAMEGIRHLHHIDPDKFTTPVLAAEFKVSPEAIRRILKSKWRPSGAEMETRRQRWEKRHARIWGHMSELGLRPTRPDSIIDATTILYNKGKKDKASRDS</sequence>
<dbReference type="EMBL" id="KV878128">
    <property type="protein sequence ID" value="OJJ01547.1"/>
    <property type="molecule type" value="Genomic_DNA"/>
</dbReference>
<dbReference type="GeneID" id="63727793"/>
<evidence type="ECO:0000256" key="3">
    <source>
        <dbReference type="ARBA" id="ARBA00010895"/>
    </source>
</evidence>
<evidence type="ECO:0000256" key="1">
    <source>
        <dbReference type="ARBA" id="ARBA00003548"/>
    </source>
</evidence>
<dbReference type="Proteomes" id="UP000184073">
    <property type="component" value="Unassembled WGS sequence"/>
</dbReference>
<dbReference type="AlphaFoldDB" id="A0A1L9PJ39"/>
<name>A0A1L9PJ39_ASPVE</name>